<sequence>MLTQAVRFRFSRVRHASRECSLQEVQLFALGEDPVPISHVANPGGSSPPRQGPANLADGELSSTHSKWVDLNMAAAGSSTLELTLASPQPLRAYTFWTANDNPGRDPTAWQVFWATPRGWLLADEQHDFPAPLARHASYGPFALARAAPTPPLLLAAPSAASPPPLGPPPPPRRRLRLPPPSASSGGVRPPPAAFPPPARPAAPPRAPPLPPPPPPSPPPPPAPRAPPAPSAGSFERRPHAEGAHARALPASAARGGRPSAPGPPAATPPSVASLLLCAAAALAACLSAALLLRRTSWGTELCARARERLASLARQLSGRAAGWGCVEYAVCREGWRLAEEWWRRWPHLRSARHTDSSSLESEHASLLLEYASLLNEAPRGNRRKRRRSAKACGAEGAAEAWATVDDEYRRHLDARVAVALAAEGLAAPTSEGPSSRSGDGYGSATDADDERHARDDFLFLMVEPHV</sequence>
<feature type="compositionally biased region" description="Pro residues" evidence="1">
    <location>
        <begin position="161"/>
        <end position="171"/>
    </location>
</feature>
<proteinExistence type="predicted"/>
<gene>
    <name evidence="2" type="ORF">AB1Y20_002919</name>
</gene>
<organism evidence="2 3">
    <name type="scientific">Prymnesium parvum</name>
    <name type="common">Toxic golden alga</name>
    <dbReference type="NCBI Taxonomy" id="97485"/>
    <lineage>
        <taxon>Eukaryota</taxon>
        <taxon>Haptista</taxon>
        <taxon>Haptophyta</taxon>
        <taxon>Prymnesiophyceae</taxon>
        <taxon>Prymnesiales</taxon>
        <taxon>Prymnesiaceae</taxon>
        <taxon>Prymnesium</taxon>
    </lineage>
</organism>
<feature type="compositionally biased region" description="Pro residues" evidence="1">
    <location>
        <begin position="189"/>
        <end position="230"/>
    </location>
</feature>
<name>A0AB34JAI9_PRYPA</name>
<evidence type="ECO:0000313" key="2">
    <source>
        <dbReference type="EMBL" id="KAL1518631.1"/>
    </source>
</evidence>
<feature type="compositionally biased region" description="Basic and acidic residues" evidence="1">
    <location>
        <begin position="235"/>
        <end position="245"/>
    </location>
</feature>
<dbReference type="AlphaFoldDB" id="A0AB34JAI9"/>
<feature type="region of interest" description="Disordered" evidence="1">
    <location>
        <begin position="38"/>
        <end position="61"/>
    </location>
</feature>
<keyword evidence="3" id="KW-1185">Reference proteome</keyword>
<feature type="compositionally biased region" description="Low complexity" evidence="1">
    <location>
        <begin position="246"/>
        <end position="260"/>
    </location>
</feature>
<accession>A0AB34JAI9</accession>
<evidence type="ECO:0000313" key="3">
    <source>
        <dbReference type="Proteomes" id="UP001515480"/>
    </source>
</evidence>
<protein>
    <submittedName>
        <fullName evidence="2">Uncharacterized protein</fullName>
    </submittedName>
</protein>
<evidence type="ECO:0000256" key="1">
    <source>
        <dbReference type="SAM" id="MobiDB-lite"/>
    </source>
</evidence>
<reference evidence="2 3" key="1">
    <citation type="journal article" date="2024" name="Science">
        <title>Giant polyketide synthase enzymes in the biosynthesis of giant marine polyether toxins.</title>
        <authorList>
            <person name="Fallon T.R."/>
            <person name="Shende V.V."/>
            <person name="Wierzbicki I.H."/>
            <person name="Pendleton A.L."/>
            <person name="Watervoot N.F."/>
            <person name="Auber R.P."/>
            <person name="Gonzalez D.J."/>
            <person name="Wisecaver J.H."/>
            <person name="Moore B.S."/>
        </authorList>
    </citation>
    <scope>NUCLEOTIDE SEQUENCE [LARGE SCALE GENOMIC DNA]</scope>
    <source>
        <strain evidence="2 3">12B1</strain>
    </source>
</reference>
<comment type="caution">
    <text evidence="2">The sequence shown here is derived from an EMBL/GenBank/DDBJ whole genome shotgun (WGS) entry which is preliminary data.</text>
</comment>
<feature type="region of interest" description="Disordered" evidence="1">
    <location>
        <begin position="427"/>
        <end position="450"/>
    </location>
</feature>
<dbReference type="Proteomes" id="UP001515480">
    <property type="component" value="Unassembled WGS sequence"/>
</dbReference>
<dbReference type="EMBL" id="JBGBPQ010000010">
    <property type="protein sequence ID" value="KAL1518631.1"/>
    <property type="molecule type" value="Genomic_DNA"/>
</dbReference>
<feature type="region of interest" description="Disordered" evidence="1">
    <location>
        <begin position="155"/>
        <end position="269"/>
    </location>
</feature>